<proteinExistence type="predicted"/>
<dbReference type="PROSITE" id="PS50894">
    <property type="entry name" value="HPT"/>
    <property type="match status" value="1"/>
</dbReference>
<feature type="domain" description="HPt" evidence="2">
    <location>
        <begin position="27"/>
        <end position="124"/>
    </location>
</feature>
<dbReference type="Pfam" id="PF01627">
    <property type="entry name" value="Hpt"/>
    <property type="match status" value="1"/>
</dbReference>
<keyword evidence="1" id="KW-0597">Phosphoprotein</keyword>
<gene>
    <name evidence="3" type="ORF">DQK91_20160</name>
</gene>
<evidence type="ECO:0000313" key="4">
    <source>
        <dbReference type="Proteomes" id="UP000434052"/>
    </source>
</evidence>
<organism evidence="3 4">
    <name type="scientific">Oceanidesulfovibrio marinus</name>
    <dbReference type="NCBI Taxonomy" id="370038"/>
    <lineage>
        <taxon>Bacteria</taxon>
        <taxon>Pseudomonadati</taxon>
        <taxon>Thermodesulfobacteriota</taxon>
        <taxon>Desulfovibrionia</taxon>
        <taxon>Desulfovibrionales</taxon>
        <taxon>Desulfovibrionaceae</taxon>
        <taxon>Oceanidesulfovibrio</taxon>
    </lineage>
</organism>
<dbReference type="GO" id="GO:0000160">
    <property type="term" value="P:phosphorelay signal transduction system"/>
    <property type="evidence" value="ECO:0007669"/>
    <property type="project" value="InterPro"/>
</dbReference>
<dbReference type="InterPro" id="IPR036641">
    <property type="entry name" value="HPT_dom_sf"/>
</dbReference>
<comment type="caution">
    <text evidence="3">The sequence shown here is derived from an EMBL/GenBank/DDBJ whole genome shotgun (WGS) entry which is preliminary data.</text>
</comment>
<dbReference type="InterPro" id="IPR008207">
    <property type="entry name" value="Sig_transdc_His_kin_Hpt_dom"/>
</dbReference>
<dbReference type="Proteomes" id="UP000434052">
    <property type="component" value="Unassembled WGS sequence"/>
</dbReference>
<evidence type="ECO:0000313" key="3">
    <source>
        <dbReference type="EMBL" id="TVM30679.1"/>
    </source>
</evidence>
<protein>
    <recommendedName>
        <fullName evidence="2">HPt domain-containing protein</fullName>
    </recommendedName>
</protein>
<accession>A0A6P1ZBW0</accession>
<feature type="modified residue" description="Phosphohistidine" evidence="1">
    <location>
        <position position="66"/>
    </location>
</feature>
<dbReference type="GO" id="GO:0004672">
    <property type="term" value="F:protein kinase activity"/>
    <property type="evidence" value="ECO:0007669"/>
    <property type="project" value="UniProtKB-ARBA"/>
</dbReference>
<sequence>MTNSSAAIIIVMEHLEITETLARLGGDMELLGELYAAFRLDAPLKLDKLAKAMADGELVEARKQAHSIKGAAATVGALASRQLAERLEKGVNNLPAQESEALRAELVIELQVAFAAMDKAVEAANK</sequence>
<dbReference type="EMBL" id="QMIF01000020">
    <property type="protein sequence ID" value="TVM30679.1"/>
    <property type="molecule type" value="Genomic_DNA"/>
</dbReference>
<evidence type="ECO:0000259" key="2">
    <source>
        <dbReference type="PROSITE" id="PS50894"/>
    </source>
</evidence>
<evidence type="ECO:0000256" key="1">
    <source>
        <dbReference type="PROSITE-ProRule" id="PRU00110"/>
    </source>
</evidence>
<reference evidence="3 4" key="1">
    <citation type="submission" date="2018-06" db="EMBL/GenBank/DDBJ databases">
        <title>Complete genome of Desulfovibrio marinus P48SEP.</title>
        <authorList>
            <person name="Crispim J.S."/>
            <person name="Vidigal P.M.P."/>
            <person name="Silva L.C.F."/>
            <person name="Araujo L.C."/>
            <person name="Laguardia C.N."/>
            <person name="Dias R.S."/>
            <person name="Sousa M.P."/>
            <person name="Paula S.O."/>
            <person name="Silva C."/>
        </authorList>
    </citation>
    <scope>NUCLEOTIDE SEQUENCE [LARGE SCALE GENOMIC DNA]</scope>
    <source>
        <strain evidence="3 4">P48SEP</strain>
    </source>
</reference>
<dbReference type="AlphaFoldDB" id="A0A6P1ZBW0"/>
<dbReference type="Gene3D" id="1.20.120.160">
    <property type="entry name" value="HPT domain"/>
    <property type="match status" value="1"/>
</dbReference>
<name>A0A6P1ZBW0_9BACT</name>
<dbReference type="SUPFAM" id="SSF47226">
    <property type="entry name" value="Histidine-containing phosphotransfer domain, HPT domain"/>
    <property type="match status" value="1"/>
</dbReference>